<dbReference type="SMART" id="SM00179">
    <property type="entry name" value="EGF_CA"/>
    <property type="match status" value="1"/>
</dbReference>
<evidence type="ECO:0000256" key="4">
    <source>
        <dbReference type="ARBA" id="ARBA00023157"/>
    </source>
</evidence>
<feature type="domain" description="EGF-like" evidence="7">
    <location>
        <begin position="45"/>
        <end position="83"/>
    </location>
</feature>
<dbReference type="FunFam" id="2.10.25.10:FF:000017">
    <property type="entry name" value="latent-transforming growth factor beta-binding protein 4 isoform X1"/>
    <property type="match status" value="1"/>
</dbReference>
<keyword evidence="4" id="KW-1015">Disulfide bond</keyword>
<comment type="caution">
    <text evidence="8">The sequence shown here is derived from an EMBL/GenBank/DDBJ whole genome shotgun (WGS) entry which is preliminary data.</text>
</comment>
<evidence type="ECO:0000256" key="5">
    <source>
        <dbReference type="ARBA" id="ARBA00023180"/>
    </source>
</evidence>
<organism evidence="8 9">
    <name type="scientific">Mugilogobius chulae</name>
    <name type="common">yellowstripe goby</name>
    <dbReference type="NCBI Taxonomy" id="88201"/>
    <lineage>
        <taxon>Eukaryota</taxon>
        <taxon>Metazoa</taxon>
        <taxon>Chordata</taxon>
        <taxon>Craniata</taxon>
        <taxon>Vertebrata</taxon>
        <taxon>Euteleostomi</taxon>
        <taxon>Actinopterygii</taxon>
        <taxon>Neopterygii</taxon>
        <taxon>Teleostei</taxon>
        <taxon>Neoteleostei</taxon>
        <taxon>Acanthomorphata</taxon>
        <taxon>Gobiaria</taxon>
        <taxon>Gobiiformes</taxon>
        <taxon>Gobioidei</taxon>
        <taxon>Gobiidae</taxon>
        <taxon>Gobionellinae</taxon>
        <taxon>Mugilogobius</taxon>
    </lineage>
</organism>
<dbReference type="InterPro" id="IPR001881">
    <property type="entry name" value="EGF-like_Ca-bd_dom"/>
</dbReference>
<dbReference type="InterPro" id="IPR000742">
    <property type="entry name" value="EGF"/>
</dbReference>
<dbReference type="EMBL" id="JBBPFD010000044">
    <property type="protein sequence ID" value="KAK7880850.1"/>
    <property type="molecule type" value="Genomic_DNA"/>
</dbReference>
<dbReference type="CDD" id="cd00054">
    <property type="entry name" value="EGF_CA"/>
    <property type="match status" value="1"/>
</dbReference>
<dbReference type="InterPro" id="IPR049883">
    <property type="entry name" value="NOTCH1_EGF-like"/>
</dbReference>
<dbReference type="AlphaFoldDB" id="A0AAW0MR88"/>
<keyword evidence="9" id="KW-1185">Reference proteome</keyword>
<keyword evidence="5" id="KW-0325">Glycoprotein</keyword>
<feature type="domain" description="EGF-like calcium-binding" evidence="6">
    <location>
        <begin position="42"/>
        <end position="83"/>
    </location>
</feature>
<dbReference type="SMART" id="SM00181">
    <property type="entry name" value="EGF"/>
    <property type="match status" value="1"/>
</dbReference>
<evidence type="ECO:0000313" key="9">
    <source>
        <dbReference type="Proteomes" id="UP001460270"/>
    </source>
</evidence>
<evidence type="ECO:0000259" key="6">
    <source>
        <dbReference type="SMART" id="SM00179"/>
    </source>
</evidence>
<dbReference type="SUPFAM" id="SSF57196">
    <property type="entry name" value="EGF/Laminin"/>
    <property type="match status" value="1"/>
</dbReference>
<evidence type="ECO:0000259" key="7">
    <source>
        <dbReference type="SMART" id="SM00181"/>
    </source>
</evidence>
<evidence type="ECO:0000256" key="1">
    <source>
        <dbReference type="ARBA" id="ARBA00022536"/>
    </source>
</evidence>
<proteinExistence type="predicted"/>
<keyword evidence="3" id="KW-0677">Repeat</keyword>
<sequence>MGLIETGRSPRLAPEPLFSQVCFNVFCAARRAHTPVTRTHSDVNECELLSSVCGEAQCVNVDGSFMCVCPAGHEYNVMVAKCQPLPTGKPHLPYTCLHLPYTCLHLSAPVYT</sequence>
<dbReference type="PROSITE" id="PS00010">
    <property type="entry name" value="ASX_HYDROXYL"/>
    <property type="match status" value="1"/>
</dbReference>
<accession>A0AAW0MR88</accession>
<evidence type="ECO:0000313" key="8">
    <source>
        <dbReference type="EMBL" id="KAK7880850.1"/>
    </source>
</evidence>
<dbReference type="Proteomes" id="UP001460270">
    <property type="component" value="Unassembled WGS sequence"/>
</dbReference>
<dbReference type="InterPro" id="IPR018097">
    <property type="entry name" value="EGF_Ca-bd_CS"/>
</dbReference>
<evidence type="ECO:0008006" key="10">
    <source>
        <dbReference type="Google" id="ProtNLM"/>
    </source>
</evidence>
<dbReference type="GO" id="GO:0005509">
    <property type="term" value="F:calcium ion binding"/>
    <property type="evidence" value="ECO:0007669"/>
    <property type="project" value="InterPro"/>
</dbReference>
<dbReference type="Pfam" id="PF07645">
    <property type="entry name" value="EGF_CA"/>
    <property type="match status" value="1"/>
</dbReference>
<protein>
    <recommendedName>
        <fullName evidence="10">EGF-like domain-containing protein</fullName>
    </recommendedName>
</protein>
<dbReference type="PROSITE" id="PS01187">
    <property type="entry name" value="EGF_CA"/>
    <property type="match status" value="1"/>
</dbReference>
<name>A0AAW0MR88_9GOBI</name>
<dbReference type="InterPro" id="IPR000152">
    <property type="entry name" value="EGF-type_Asp/Asn_hydroxyl_site"/>
</dbReference>
<evidence type="ECO:0000256" key="2">
    <source>
        <dbReference type="ARBA" id="ARBA00022729"/>
    </source>
</evidence>
<dbReference type="Gene3D" id="2.10.25.10">
    <property type="entry name" value="Laminin"/>
    <property type="match status" value="1"/>
</dbReference>
<reference evidence="9" key="1">
    <citation type="submission" date="2024-04" db="EMBL/GenBank/DDBJ databases">
        <title>Salinicola lusitanus LLJ914,a marine bacterium isolated from the Okinawa Trough.</title>
        <authorList>
            <person name="Li J."/>
        </authorList>
    </citation>
    <scope>NUCLEOTIDE SEQUENCE [LARGE SCALE GENOMIC DNA]</scope>
</reference>
<evidence type="ECO:0000256" key="3">
    <source>
        <dbReference type="ARBA" id="ARBA00022737"/>
    </source>
</evidence>
<keyword evidence="1" id="KW-0245">EGF-like domain</keyword>
<keyword evidence="2" id="KW-0732">Signal</keyword>
<gene>
    <name evidence="8" type="ORF">WMY93_032511</name>
</gene>